<evidence type="ECO:0000256" key="1">
    <source>
        <dbReference type="SAM" id="MobiDB-lite"/>
    </source>
</evidence>
<dbReference type="Proteomes" id="UP000000305">
    <property type="component" value="Unassembled WGS sequence"/>
</dbReference>
<accession>E9HLS4</accession>
<gene>
    <name evidence="2" type="ORF">DAPPUDRAFT_115554</name>
</gene>
<feature type="region of interest" description="Disordered" evidence="1">
    <location>
        <begin position="84"/>
        <end position="137"/>
    </location>
</feature>
<evidence type="ECO:0000313" key="2">
    <source>
        <dbReference type="EMBL" id="EFX67283.1"/>
    </source>
</evidence>
<dbReference type="EMBL" id="GL732681">
    <property type="protein sequence ID" value="EFX67283.1"/>
    <property type="molecule type" value="Genomic_DNA"/>
</dbReference>
<feature type="region of interest" description="Disordered" evidence="1">
    <location>
        <begin position="43"/>
        <end position="68"/>
    </location>
</feature>
<reference evidence="2 3" key="1">
    <citation type="journal article" date="2011" name="Science">
        <title>The ecoresponsive genome of Daphnia pulex.</title>
        <authorList>
            <person name="Colbourne J.K."/>
            <person name="Pfrender M.E."/>
            <person name="Gilbert D."/>
            <person name="Thomas W.K."/>
            <person name="Tucker A."/>
            <person name="Oakley T.H."/>
            <person name="Tokishita S."/>
            <person name="Aerts A."/>
            <person name="Arnold G.J."/>
            <person name="Basu M.K."/>
            <person name="Bauer D.J."/>
            <person name="Caceres C.E."/>
            <person name="Carmel L."/>
            <person name="Casola C."/>
            <person name="Choi J.H."/>
            <person name="Detter J.C."/>
            <person name="Dong Q."/>
            <person name="Dusheyko S."/>
            <person name="Eads B.D."/>
            <person name="Frohlich T."/>
            <person name="Geiler-Samerotte K.A."/>
            <person name="Gerlach D."/>
            <person name="Hatcher P."/>
            <person name="Jogdeo S."/>
            <person name="Krijgsveld J."/>
            <person name="Kriventseva E.V."/>
            <person name="Kultz D."/>
            <person name="Laforsch C."/>
            <person name="Lindquist E."/>
            <person name="Lopez J."/>
            <person name="Manak J.R."/>
            <person name="Muller J."/>
            <person name="Pangilinan J."/>
            <person name="Patwardhan R.P."/>
            <person name="Pitluck S."/>
            <person name="Pritham E.J."/>
            <person name="Rechtsteiner A."/>
            <person name="Rho M."/>
            <person name="Rogozin I.B."/>
            <person name="Sakarya O."/>
            <person name="Salamov A."/>
            <person name="Schaack S."/>
            <person name="Shapiro H."/>
            <person name="Shiga Y."/>
            <person name="Skalitzky C."/>
            <person name="Smith Z."/>
            <person name="Souvorov A."/>
            <person name="Sung W."/>
            <person name="Tang Z."/>
            <person name="Tsuchiya D."/>
            <person name="Tu H."/>
            <person name="Vos H."/>
            <person name="Wang M."/>
            <person name="Wolf Y.I."/>
            <person name="Yamagata H."/>
            <person name="Yamada T."/>
            <person name="Ye Y."/>
            <person name="Shaw J.R."/>
            <person name="Andrews J."/>
            <person name="Crease T.J."/>
            <person name="Tang H."/>
            <person name="Lucas S.M."/>
            <person name="Robertson H.M."/>
            <person name="Bork P."/>
            <person name="Koonin E.V."/>
            <person name="Zdobnov E.M."/>
            <person name="Grigoriev I.V."/>
            <person name="Lynch M."/>
            <person name="Boore J.L."/>
        </authorList>
    </citation>
    <scope>NUCLEOTIDE SEQUENCE [LARGE SCALE GENOMIC DNA]</scope>
</reference>
<dbReference type="KEGG" id="dpx:DAPPUDRAFT_115554"/>
<feature type="compositionally biased region" description="Basic and acidic residues" evidence="1">
    <location>
        <begin position="94"/>
        <end position="137"/>
    </location>
</feature>
<dbReference type="AlphaFoldDB" id="E9HLS4"/>
<proteinExistence type="predicted"/>
<protein>
    <submittedName>
        <fullName evidence="2">Uncharacterized protein</fullName>
    </submittedName>
</protein>
<feature type="compositionally biased region" description="Polar residues" evidence="1">
    <location>
        <begin position="43"/>
        <end position="53"/>
    </location>
</feature>
<dbReference type="InParanoid" id="E9HLS4"/>
<keyword evidence="3" id="KW-1185">Reference proteome</keyword>
<organism evidence="2 3">
    <name type="scientific">Daphnia pulex</name>
    <name type="common">Water flea</name>
    <dbReference type="NCBI Taxonomy" id="6669"/>
    <lineage>
        <taxon>Eukaryota</taxon>
        <taxon>Metazoa</taxon>
        <taxon>Ecdysozoa</taxon>
        <taxon>Arthropoda</taxon>
        <taxon>Crustacea</taxon>
        <taxon>Branchiopoda</taxon>
        <taxon>Diplostraca</taxon>
        <taxon>Cladocera</taxon>
        <taxon>Anomopoda</taxon>
        <taxon>Daphniidae</taxon>
        <taxon>Daphnia</taxon>
    </lineage>
</organism>
<evidence type="ECO:0000313" key="3">
    <source>
        <dbReference type="Proteomes" id="UP000000305"/>
    </source>
</evidence>
<sequence length="137" mass="14765">MALGANLDEIVCADSGGHSLLVSNWTTGRTVPHAFAGRRYFPESSSLKKQSGSKPIVEGLETNDKSNDSPQEYFKFFVEAAFTGNVPSSEDGSDEGKIDETKGVPGKKAEEDYEKGAEGEEKVAKIEESEEDNKSGK</sequence>
<name>E9HLS4_DAPPU</name>
<dbReference type="HOGENOM" id="CLU_1867143_0_0_1"/>